<dbReference type="Proteomes" id="UP000436088">
    <property type="component" value="Unassembled WGS sequence"/>
</dbReference>
<keyword evidence="7" id="KW-1133">Transmembrane helix</keyword>
<sequence length="146" mass="16460">MMQIANEDKAKIKYIGEGYRLDSVTIFNKGIEMFYRESLKVLNLSHNSFSGQIPSAFDNLKDLGSLDLSVNKQSGKIPPQLTSLISWSHWTCLATNLTGTYHKATNSIRCQMILTDLPWEPKIMRAAVVDEMRRSRSSNATSCGER</sequence>
<name>A0A6A3B5N9_HIBSY</name>
<gene>
    <name evidence="11" type="ORF">F3Y22_tig00110258pilonHSYRG00034</name>
</gene>
<keyword evidence="9" id="KW-0675">Receptor</keyword>
<keyword evidence="8" id="KW-0472">Membrane</keyword>
<dbReference type="SUPFAM" id="SSF52058">
    <property type="entry name" value="L domain-like"/>
    <property type="match status" value="1"/>
</dbReference>
<keyword evidence="4" id="KW-0433">Leucine-rich repeat</keyword>
<evidence type="ECO:0000256" key="3">
    <source>
        <dbReference type="ARBA" id="ARBA00022475"/>
    </source>
</evidence>
<dbReference type="PANTHER" id="PTHR27004">
    <property type="entry name" value="RECEPTOR-LIKE PROTEIN 12 ISOFORM X1"/>
    <property type="match status" value="1"/>
</dbReference>
<evidence type="ECO:0000256" key="1">
    <source>
        <dbReference type="ARBA" id="ARBA00004251"/>
    </source>
</evidence>
<comment type="caution">
    <text evidence="11">The sequence shown here is derived from an EMBL/GenBank/DDBJ whole genome shotgun (WGS) entry which is preliminary data.</text>
</comment>
<evidence type="ECO:0000256" key="7">
    <source>
        <dbReference type="ARBA" id="ARBA00022989"/>
    </source>
</evidence>
<dbReference type="EMBL" id="VEPZ02000898">
    <property type="protein sequence ID" value="KAE8712260.1"/>
    <property type="molecule type" value="Genomic_DNA"/>
</dbReference>
<dbReference type="PANTHER" id="PTHR27004:SF463">
    <property type="entry name" value="RECEPTOR-LIKE PROTEIN 12"/>
    <property type="match status" value="1"/>
</dbReference>
<dbReference type="GO" id="GO:0005886">
    <property type="term" value="C:plasma membrane"/>
    <property type="evidence" value="ECO:0007669"/>
    <property type="project" value="UniProtKB-SubCell"/>
</dbReference>
<dbReference type="InterPro" id="IPR001611">
    <property type="entry name" value="Leu-rich_rpt"/>
</dbReference>
<reference evidence="11" key="1">
    <citation type="submission" date="2019-09" db="EMBL/GenBank/DDBJ databases">
        <title>Draft genome information of white flower Hibiscus syriacus.</title>
        <authorList>
            <person name="Kim Y.-M."/>
        </authorList>
    </citation>
    <scope>NUCLEOTIDE SEQUENCE [LARGE SCALE GENOMIC DNA]</scope>
    <source>
        <strain evidence="11">YM2019G1</strain>
    </source>
</reference>
<comment type="subcellular location">
    <subcellularLocation>
        <location evidence="1">Cell membrane</location>
        <topology evidence="1">Single-pass type I membrane protein</topology>
    </subcellularLocation>
</comment>
<evidence type="ECO:0000256" key="4">
    <source>
        <dbReference type="ARBA" id="ARBA00022614"/>
    </source>
</evidence>
<keyword evidence="3" id="KW-1003">Cell membrane</keyword>
<evidence type="ECO:0000313" key="12">
    <source>
        <dbReference type="Proteomes" id="UP000436088"/>
    </source>
</evidence>
<evidence type="ECO:0000256" key="10">
    <source>
        <dbReference type="ARBA" id="ARBA00023180"/>
    </source>
</evidence>
<evidence type="ECO:0000256" key="5">
    <source>
        <dbReference type="ARBA" id="ARBA00022692"/>
    </source>
</evidence>
<evidence type="ECO:0000256" key="8">
    <source>
        <dbReference type="ARBA" id="ARBA00023136"/>
    </source>
</evidence>
<accession>A0A6A3B5N9</accession>
<organism evidence="11 12">
    <name type="scientific">Hibiscus syriacus</name>
    <name type="common">Rose of Sharon</name>
    <dbReference type="NCBI Taxonomy" id="106335"/>
    <lineage>
        <taxon>Eukaryota</taxon>
        <taxon>Viridiplantae</taxon>
        <taxon>Streptophyta</taxon>
        <taxon>Embryophyta</taxon>
        <taxon>Tracheophyta</taxon>
        <taxon>Spermatophyta</taxon>
        <taxon>Magnoliopsida</taxon>
        <taxon>eudicotyledons</taxon>
        <taxon>Gunneridae</taxon>
        <taxon>Pentapetalae</taxon>
        <taxon>rosids</taxon>
        <taxon>malvids</taxon>
        <taxon>Malvales</taxon>
        <taxon>Malvaceae</taxon>
        <taxon>Malvoideae</taxon>
        <taxon>Hibiscus</taxon>
    </lineage>
</organism>
<evidence type="ECO:0000256" key="9">
    <source>
        <dbReference type="ARBA" id="ARBA00023170"/>
    </source>
</evidence>
<keyword evidence="5" id="KW-0812">Transmembrane</keyword>
<protein>
    <submittedName>
        <fullName evidence="11">Pentatricopeptide repeat-containing family protein</fullName>
    </submittedName>
</protein>
<dbReference type="Pfam" id="PF13855">
    <property type="entry name" value="LRR_8"/>
    <property type="match status" value="1"/>
</dbReference>
<evidence type="ECO:0000256" key="6">
    <source>
        <dbReference type="ARBA" id="ARBA00022737"/>
    </source>
</evidence>
<dbReference type="Gene3D" id="3.80.10.10">
    <property type="entry name" value="Ribonuclease Inhibitor"/>
    <property type="match status" value="1"/>
</dbReference>
<keyword evidence="12" id="KW-1185">Reference proteome</keyword>
<keyword evidence="6" id="KW-0677">Repeat</keyword>
<dbReference type="InterPro" id="IPR032675">
    <property type="entry name" value="LRR_dom_sf"/>
</dbReference>
<comment type="similarity">
    <text evidence="2">Belongs to the RLP family.</text>
</comment>
<proteinExistence type="inferred from homology"/>
<evidence type="ECO:0000313" key="11">
    <source>
        <dbReference type="EMBL" id="KAE8712260.1"/>
    </source>
</evidence>
<evidence type="ECO:0000256" key="2">
    <source>
        <dbReference type="ARBA" id="ARBA00009592"/>
    </source>
</evidence>
<keyword evidence="10" id="KW-0325">Glycoprotein</keyword>
<dbReference type="AlphaFoldDB" id="A0A6A3B5N9"/>